<dbReference type="SUPFAM" id="SSF50985">
    <property type="entry name" value="RCC1/BLIP-II"/>
    <property type="match status" value="1"/>
</dbReference>
<dbReference type="InterPro" id="IPR010736">
    <property type="entry name" value="SHIPPO-rpt"/>
</dbReference>
<dbReference type="PROSITE" id="PS50012">
    <property type="entry name" value="RCC1_3"/>
    <property type="match status" value="1"/>
</dbReference>
<dbReference type="AlphaFoldDB" id="A0A1W0A9R0"/>
<dbReference type="Pfam" id="PF07004">
    <property type="entry name" value="SHIPPO-rpt"/>
    <property type="match status" value="1"/>
</dbReference>
<evidence type="ECO:0000313" key="3">
    <source>
        <dbReference type="Proteomes" id="UP000243217"/>
    </source>
</evidence>
<evidence type="ECO:0000313" key="2">
    <source>
        <dbReference type="EMBL" id="OQS06948.1"/>
    </source>
</evidence>
<accession>A0A1W0A9R0</accession>
<comment type="caution">
    <text evidence="2">The sequence shown here is derived from an EMBL/GenBank/DDBJ whole genome shotgun (WGS) entry which is preliminary data.</text>
</comment>
<sequence>MIDSKSQVYCWGDNSLGQLGLIPSIPYQPTPIQLSLTNVNIDNPPTDIIAASIALGDLYSVLVIRRDKGHFFSKQTRDTTMRPRTLRSRFTRRLWQQPESKQVDNKINPQPQPIPKWSFHINDPVESLEVPSSMDHFLHMMATTKIAKRMPHLSKQASTHVINHKSHAKLATFHLTEATLPEKQQLPTKPVIVKGLTSWRTKHVQPSNNNSTFSHAARFPTKKPPPVEVLAIVPTIPATKKIPRSGVFFGLSQRGQQNQNTTPGPGTYDVIKHYERQPLPAAFNSTTPKDLKFTPRDMHEPTQELHPEKAHTLIFPTPPAVKFDSGQDFSKVVQQHMIQGKGSTPGPGAYTIRL</sequence>
<dbReference type="Proteomes" id="UP000243217">
    <property type="component" value="Unassembled WGS sequence"/>
</dbReference>
<dbReference type="Pfam" id="PF00415">
    <property type="entry name" value="RCC1"/>
    <property type="match status" value="1"/>
</dbReference>
<dbReference type="InterPro" id="IPR009091">
    <property type="entry name" value="RCC1/BLIP-II"/>
</dbReference>
<dbReference type="Gene3D" id="2.130.10.30">
    <property type="entry name" value="Regulator of chromosome condensation 1/beta-lactamase-inhibitor protein II"/>
    <property type="match status" value="1"/>
</dbReference>
<gene>
    <name evidence="2" type="ORF">THRCLA_01033</name>
</gene>
<keyword evidence="3" id="KW-1185">Reference proteome</keyword>
<evidence type="ECO:0000256" key="1">
    <source>
        <dbReference type="PROSITE-ProRule" id="PRU00235"/>
    </source>
</evidence>
<dbReference type="EMBL" id="JNBS01000289">
    <property type="protein sequence ID" value="OQS06948.1"/>
    <property type="molecule type" value="Genomic_DNA"/>
</dbReference>
<proteinExistence type="predicted"/>
<name>A0A1W0A9R0_9STRA</name>
<evidence type="ECO:0008006" key="4">
    <source>
        <dbReference type="Google" id="ProtNLM"/>
    </source>
</evidence>
<organism evidence="2 3">
    <name type="scientific">Thraustotheca clavata</name>
    <dbReference type="NCBI Taxonomy" id="74557"/>
    <lineage>
        <taxon>Eukaryota</taxon>
        <taxon>Sar</taxon>
        <taxon>Stramenopiles</taxon>
        <taxon>Oomycota</taxon>
        <taxon>Saprolegniomycetes</taxon>
        <taxon>Saprolegniales</taxon>
        <taxon>Achlyaceae</taxon>
        <taxon>Thraustotheca</taxon>
    </lineage>
</organism>
<dbReference type="InterPro" id="IPR000408">
    <property type="entry name" value="Reg_chr_condens"/>
</dbReference>
<reference evidence="2 3" key="1">
    <citation type="journal article" date="2014" name="Genome Biol. Evol.">
        <title>The secreted proteins of Achlya hypogyna and Thraustotheca clavata identify the ancestral oomycete secretome and reveal gene acquisitions by horizontal gene transfer.</title>
        <authorList>
            <person name="Misner I."/>
            <person name="Blouin N."/>
            <person name="Leonard G."/>
            <person name="Richards T.A."/>
            <person name="Lane C.E."/>
        </authorList>
    </citation>
    <scope>NUCLEOTIDE SEQUENCE [LARGE SCALE GENOMIC DNA]</scope>
    <source>
        <strain evidence="2 3">ATCC 34112</strain>
    </source>
</reference>
<feature type="repeat" description="RCC1" evidence="1">
    <location>
        <begin position="6"/>
        <end position="66"/>
    </location>
</feature>
<protein>
    <recommendedName>
        <fullName evidence="4">Regulator of chromosome condensation (RCC1)</fullName>
    </recommendedName>
</protein>